<evidence type="ECO:0000313" key="3">
    <source>
        <dbReference type="Proteomes" id="UP000034166"/>
    </source>
</evidence>
<gene>
    <name evidence="2" type="ORF">WQ57_24080</name>
</gene>
<protein>
    <submittedName>
        <fullName evidence="2">Uncharacterized protein</fullName>
    </submittedName>
</protein>
<name>A0A0M2SHF1_9BACI</name>
<reference evidence="2 3" key="1">
    <citation type="submission" date="2015-04" db="EMBL/GenBank/DDBJ databases">
        <title>Taxonomic description and genome sequence of Bacillus campisalis sp. nov., a novel member of the genus Bacillus isolated from solar saltern.</title>
        <authorList>
            <person name="Mathan Kumar R."/>
            <person name="Kaur G."/>
            <person name="Kumar A."/>
            <person name="Singh N.K."/>
            <person name="Kaur N."/>
            <person name="Kumar N."/>
            <person name="Mayilraj S."/>
        </authorList>
    </citation>
    <scope>NUCLEOTIDE SEQUENCE [LARGE SCALE GENOMIC DNA]</scope>
    <source>
        <strain evidence="2 3">SA2-6</strain>
    </source>
</reference>
<keyword evidence="1" id="KW-0175">Coiled coil</keyword>
<accession>A0A0M2SHF1</accession>
<dbReference type="AlphaFoldDB" id="A0A0M2SHF1"/>
<proteinExistence type="predicted"/>
<dbReference type="PATRIC" id="fig|1408103.3.peg.5196"/>
<evidence type="ECO:0000313" key="2">
    <source>
        <dbReference type="EMBL" id="KKK33036.1"/>
    </source>
</evidence>
<feature type="coiled-coil region" evidence="1">
    <location>
        <begin position="69"/>
        <end position="117"/>
    </location>
</feature>
<dbReference type="EMBL" id="LAYY01000101">
    <property type="protein sequence ID" value="KKK33036.1"/>
    <property type="molecule type" value="Genomic_DNA"/>
</dbReference>
<evidence type="ECO:0000256" key="1">
    <source>
        <dbReference type="SAM" id="Coils"/>
    </source>
</evidence>
<dbReference type="OrthoDB" id="2941358at2"/>
<sequence>MHPLDEDSAALCKKIEEELNRTYRCVAGTVPFMTLAGAALEAHLDQVERGRKRCKAMLDSLGLPCSDEVAAIAKRLIKNEARLDQLEEHLYGTMLELMQSRTRLSQLSAELAELANS</sequence>
<keyword evidence="3" id="KW-1185">Reference proteome</keyword>
<organism evidence="2 3">
    <name type="scientific">Mesobacillus campisalis</name>
    <dbReference type="NCBI Taxonomy" id="1408103"/>
    <lineage>
        <taxon>Bacteria</taxon>
        <taxon>Bacillati</taxon>
        <taxon>Bacillota</taxon>
        <taxon>Bacilli</taxon>
        <taxon>Bacillales</taxon>
        <taxon>Bacillaceae</taxon>
        <taxon>Mesobacillus</taxon>
    </lineage>
</organism>
<comment type="caution">
    <text evidence="2">The sequence shown here is derived from an EMBL/GenBank/DDBJ whole genome shotgun (WGS) entry which is preliminary data.</text>
</comment>
<dbReference type="RefSeq" id="WP_046526184.1">
    <property type="nucleotide sequence ID" value="NZ_LAYY01000101.1"/>
</dbReference>
<dbReference type="Proteomes" id="UP000034166">
    <property type="component" value="Unassembled WGS sequence"/>
</dbReference>